<evidence type="ECO:0000256" key="2">
    <source>
        <dbReference type="SAM" id="SignalP"/>
    </source>
</evidence>
<feature type="compositionally biased region" description="Basic and acidic residues" evidence="1">
    <location>
        <begin position="83"/>
        <end position="92"/>
    </location>
</feature>
<evidence type="ECO:0000313" key="3">
    <source>
        <dbReference type="EMBL" id="KFB47248.1"/>
    </source>
</evidence>
<evidence type="ECO:0000256" key="1">
    <source>
        <dbReference type="SAM" id="MobiDB-lite"/>
    </source>
</evidence>
<name>A0A084WAK4_ANOSI</name>
<dbReference type="EMBL" id="KE525330">
    <property type="protein sequence ID" value="KFB47248.1"/>
    <property type="molecule type" value="Genomic_DNA"/>
</dbReference>
<keyword evidence="5" id="KW-1185">Reference proteome</keyword>
<dbReference type="EMBL" id="ATLV01022201">
    <property type="status" value="NOT_ANNOTATED_CDS"/>
    <property type="molecule type" value="Genomic_DNA"/>
</dbReference>
<feature type="chain" id="PRO_5001784713" evidence="2">
    <location>
        <begin position="24"/>
        <end position="134"/>
    </location>
</feature>
<sequence>MARITLLVALIVGLACLLGHSRATPISSGAKDVANAPQIPNFPGPGEIPKPPGMLHSRITRNVPQELPKQDQFPPPPPQPEKPSTRFRRDAKGLIGAGNLQPSFESIHSSWPEEASREKRAAKGTGGKWPRKAG</sequence>
<keyword evidence="2" id="KW-0732">Signal</keyword>
<gene>
    <name evidence="3" type="ORF">ZHAS_00015271</name>
</gene>
<dbReference type="AlphaFoldDB" id="A0A084WAK4"/>
<dbReference type="OrthoDB" id="7739232at2759"/>
<dbReference type="PROSITE" id="PS51257">
    <property type="entry name" value="PROKAR_LIPOPROTEIN"/>
    <property type="match status" value="1"/>
</dbReference>
<evidence type="ECO:0000313" key="4">
    <source>
        <dbReference type="EnsemblMetazoa" id="ASIC015271-PA"/>
    </source>
</evidence>
<proteinExistence type="predicted"/>
<reference evidence="4" key="2">
    <citation type="submission" date="2020-05" db="UniProtKB">
        <authorList>
            <consortium name="EnsemblMetazoa"/>
        </authorList>
    </citation>
    <scope>IDENTIFICATION</scope>
</reference>
<feature type="compositionally biased region" description="Pro residues" evidence="1">
    <location>
        <begin position="40"/>
        <end position="52"/>
    </location>
</feature>
<dbReference type="VEuPathDB" id="VectorBase:ASIC015271"/>
<dbReference type="VEuPathDB" id="VectorBase:ASIS014304"/>
<feature type="signal peptide" evidence="2">
    <location>
        <begin position="1"/>
        <end position="23"/>
    </location>
</feature>
<reference evidence="3 5" key="1">
    <citation type="journal article" date="2014" name="BMC Genomics">
        <title>Genome sequence of Anopheles sinensis provides insight into genetics basis of mosquito competence for malaria parasites.</title>
        <authorList>
            <person name="Zhou D."/>
            <person name="Zhang D."/>
            <person name="Ding G."/>
            <person name="Shi L."/>
            <person name="Hou Q."/>
            <person name="Ye Y."/>
            <person name="Xu Y."/>
            <person name="Zhou H."/>
            <person name="Xiong C."/>
            <person name="Li S."/>
            <person name="Yu J."/>
            <person name="Hong S."/>
            <person name="Yu X."/>
            <person name="Zou P."/>
            <person name="Chen C."/>
            <person name="Chang X."/>
            <person name="Wang W."/>
            <person name="Lv Y."/>
            <person name="Sun Y."/>
            <person name="Ma L."/>
            <person name="Shen B."/>
            <person name="Zhu C."/>
        </authorList>
    </citation>
    <scope>NUCLEOTIDE SEQUENCE [LARGE SCALE GENOMIC DNA]</scope>
</reference>
<dbReference type="EnsemblMetazoa" id="ASIC015271-RA">
    <property type="protein sequence ID" value="ASIC015271-PA"/>
    <property type="gene ID" value="ASIC015271"/>
</dbReference>
<evidence type="ECO:0000313" key="5">
    <source>
        <dbReference type="Proteomes" id="UP000030765"/>
    </source>
</evidence>
<protein>
    <submittedName>
        <fullName evidence="3">AGAP010502-PB-like protein</fullName>
    </submittedName>
</protein>
<accession>A0A084WAK4</accession>
<feature type="region of interest" description="Disordered" evidence="1">
    <location>
        <begin position="27"/>
        <end position="134"/>
    </location>
</feature>
<dbReference type="OMA" id="KPPGMLH"/>
<feature type="compositionally biased region" description="Polar residues" evidence="1">
    <location>
        <begin position="100"/>
        <end position="109"/>
    </location>
</feature>
<organism evidence="3">
    <name type="scientific">Anopheles sinensis</name>
    <name type="common">Mosquito</name>
    <dbReference type="NCBI Taxonomy" id="74873"/>
    <lineage>
        <taxon>Eukaryota</taxon>
        <taxon>Metazoa</taxon>
        <taxon>Ecdysozoa</taxon>
        <taxon>Arthropoda</taxon>
        <taxon>Hexapoda</taxon>
        <taxon>Insecta</taxon>
        <taxon>Pterygota</taxon>
        <taxon>Neoptera</taxon>
        <taxon>Endopterygota</taxon>
        <taxon>Diptera</taxon>
        <taxon>Nematocera</taxon>
        <taxon>Culicoidea</taxon>
        <taxon>Culicidae</taxon>
        <taxon>Anophelinae</taxon>
        <taxon>Anopheles</taxon>
    </lineage>
</organism>
<dbReference type="Proteomes" id="UP000030765">
    <property type="component" value="Unassembled WGS sequence"/>
</dbReference>